<name>A0ABT5DVQ8_9BACT</name>
<dbReference type="PROSITE" id="PS51257">
    <property type="entry name" value="PROKAR_LIPOPROTEIN"/>
    <property type="match status" value="1"/>
</dbReference>
<dbReference type="Proteomes" id="UP001221686">
    <property type="component" value="Unassembled WGS sequence"/>
</dbReference>
<evidence type="ECO:0000256" key="2">
    <source>
        <dbReference type="SAM" id="SignalP"/>
    </source>
</evidence>
<evidence type="ECO:0000313" key="4">
    <source>
        <dbReference type="Proteomes" id="UP001221686"/>
    </source>
</evidence>
<organism evidence="3 4">
    <name type="scientific">Nannocystis bainbridge</name>
    <dbReference type="NCBI Taxonomy" id="2995303"/>
    <lineage>
        <taxon>Bacteria</taxon>
        <taxon>Pseudomonadati</taxon>
        <taxon>Myxococcota</taxon>
        <taxon>Polyangia</taxon>
        <taxon>Nannocystales</taxon>
        <taxon>Nannocystaceae</taxon>
        <taxon>Nannocystis</taxon>
    </lineage>
</organism>
<evidence type="ECO:0000256" key="1">
    <source>
        <dbReference type="SAM" id="MobiDB-lite"/>
    </source>
</evidence>
<feature type="compositionally biased region" description="Low complexity" evidence="1">
    <location>
        <begin position="26"/>
        <end position="99"/>
    </location>
</feature>
<feature type="region of interest" description="Disordered" evidence="1">
    <location>
        <begin position="22"/>
        <end position="116"/>
    </location>
</feature>
<dbReference type="RefSeq" id="WP_272084998.1">
    <property type="nucleotide sequence ID" value="NZ_JAQNDL010000001.1"/>
</dbReference>
<dbReference type="EMBL" id="JAQNDL010000001">
    <property type="protein sequence ID" value="MDC0716507.1"/>
    <property type="molecule type" value="Genomic_DNA"/>
</dbReference>
<feature type="chain" id="PRO_5046901749" evidence="2">
    <location>
        <begin position="25"/>
        <end position="320"/>
    </location>
</feature>
<keyword evidence="2" id="KW-0732">Signal</keyword>
<evidence type="ECO:0000313" key="3">
    <source>
        <dbReference type="EMBL" id="MDC0716507.1"/>
    </source>
</evidence>
<comment type="caution">
    <text evidence="3">The sequence shown here is derived from an EMBL/GenBank/DDBJ whole genome shotgun (WGS) entry which is preliminary data.</text>
</comment>
<accession>A0ABT5DVQ8</accession>
<reference evidence="3 4" key="1">
    <citation type="submission" date="2022-11" db="EMBL/GenBank/DDBJ databases">
        <title>Minimal conservation of predation-associated metabolite biosynthetic gene clusters underscores biosynthetic potential of Myxococcota including descriptions for ten novel species: Archangium lansinium sp. nov., Myxococcus landrumus sp. nov., Nannocystis bai.</title>
        <authorList>
            <person name="Ahearne A."/>
            <person name="Stevens C."/>
            <person name="Dowd S."/>
        </authorList>
    </citation>
    <scope>NUCLEOTIDE SEQUENCE [LARGE SCALE GENOMIC DNA]</scope>
    <source>
        <strain evidence="3 4">BB15-2</strain>
    </source>
</reference>
<feature type="signal peptide" evidence="2">
    <location>
        <begin position="1"/>
        <end position="24"/>
    </location>
</feature>
<proteinExistence type="predicted"/>
<protein>
    <submittedName>
        <fullName evidence="3">Uncharacterized protein</fullName>
    </submittedName>
</protein>
<keyword evidence="4" id="KW-1185">Reference proteome</keyword>
<gene>
    <name evidence="3" type="ORF">POL25_06370</name>
</gene>
<sequence length="320" mass="32773">MTFACARLASCALLLILSCGPGVGESDTSSTGTPGPSTTSSSDPASSSDSSTSAPTSDSDGATSSSASDSDATASTYTSDATTTSSTSDATASTSEPSTVTGDPPGPALPAGCESTDPEVAAGFAIALPGWPPDHTLPPLEFVTCVIDEVIVDVIVDVDVVTTKLTCDIAGTLRPVEVTIDAGPEGPVAWGAGQSVRLRHADIEGDSIRRSLHMKPIDDDDAVLILALDMLNGDGLDVLGSPLQIDVELACDPEMTGESRPTLLRFGLPDDSDALELFNGHRGVLAIDDAFAYAIDLAESRGNALHPDGRVQFLIRRVAD</sequence>